<dbReference type="PROSITE" id="PS00675">
    <property type="entry name" value="SIGMA54_INTERACT_1"/>
    <property type="match status" value="1"/>
</dbReference>
<reference evidence="3 4" key="1">
    <citation type="journal article" date="2014" name="PLoS ONE">
        <title>The first complete genome sequence of the class fimbriimonadia in the phylum armatimonadetes.</title>
        <authorList>
            <person name="Hu Z.Y."/>
            <person name="Wang Y.Z."/>
            <person name="Im W.T."/>
            <person name="Wang S.Y."/>
            <person name="Zhao G.P."/>
            <person name="Zheng H.J."/>
            <person name="Quan Z.X."/>
        </authorList>
    </citation>
    <scope>NUCLEOTIDE SEQUENCE [LARGE SCALE GENOMIC DNA]</scope>
    <source>
        <strain evidence="3">Gsoil 348</strain>
    </source>
</reference>
<dbReference type="EMBL" id="CP007139">
    <property type="protein sequence ID" value="AIE86404.1"/>
    <property type="molecule type" value="Genomic_DNA"/>
</dbReference>
<dbReference type="PANTHER" id="PTHR30486">
    <property type="entry name" value="TWITCHING MOTILITY PROTEIN PILT"/>
    <property type="match status" value="1"/>
</dbReference>
<sequence length="469" mass="51672">MDLFATITVRQFSDLLRQTPIGTLLRRDQCPLLVKFRENNSVDFTTRLTKDGNSKCFRISAARQSNGNQVKLVARDIPEIQFPTVASFNCMGLLAAWKNDLELPTIWISPSAEDLLGAGKLDSGLVVIFGETGSGKSVLADRICQHVFDNLRGGKGHVLRFGDPVEGAFNFHTRYGVQLGQFSDVAVETQRNLGSDTPSLDQFGMDALRQKPALVSVSELRSSADMLAALELASTGHLVVATAHSGSLKEGFARLMNAYGCFANPDLKAPLISSVRCLIHVESKKVNLRELEGPSRKYKIVLPTVWSKTPSALVHFIADGPQMITPSSGASSDAADPLYYYSEPKTVFNLIARAVIDLHTDPSKLSATATCKSDWQGVNAQKASVSGEWESYVRLLLDHITGKKAPAHTDDEIERQTSRLLDHVWSTVMCQEREGHLNWKKAMPPDFETIEEDVNTIVEVLKIAIREIY</sequence>
<evidence type="ECO:0000259" key="2">
    <source>
        <dbReference type="Pfam" id="PF00437"/>
    </source>
</evidence>
<dbReference type="InterPro" id="IPR050921">
    <property type="entry name" value="T4SS_GSP_E_ATPase"/>
</dbReference>
<gene>
    <name evidence="3" type="ORF">OP10G_3036</name>
</gene>
<name>A0A068NXN5_FIMGI</name>
<dbReference type="SUPFAM" id="SSF52540">
    <property type="entry name" value="P-loop containing nucleoside triphosphate hydrolases"/>
    <property type="match status" value="1"/>
</dbReference>
<dbReference type="STRING" id="661478.OP10G_3036"/>
<dbReference type="Proteomes" id="UP000027982">
    <property type="component" value="Chromosome"/>
</dbReference>
<evidence type="ECO:0000256" key="1">
    <source>
        <dbReference type="ARBA" id="ARBA00006611"/>
    </source>
</evidence>
<organism evidence="3 4">
    <name type="scientific">Fimbriimonas ginsengisoli Gsoil 348</name>
    <dbReference type="NCBI Taxonomy" id="661478"/>
    <lineage>
        <taxon>Bacteria</taxon>
        <taxon>Bacillati</taxon>
        <taxon>Armatimonadota</taxon>
        <taxon>Fimbriimonadia</taxon>
        <taxon>Fimbriimonadales</taxon>
        <taxon>Fimbriimonadaceae</taxon>
        <taxon>Fimbriimonas</taxon>
    </lineage>
</organism>
<evidence type="ECO:0000313" key="4">
    <source>
        <dbReference type="Proteomes" id="UP000027982"/>
    </source>
</evidence>
<dbReference type="Gene3D" id="3.40.50.300">
    <property type="entry name" value="P-loop containing nucleotide triphosphate hydrolases"/>
    <property type="match status" value="1"/>
</dbReference>
<dbReference type="InterPro" id="IPR001482">
    <property type="entry name" value="T2SS/T4SS_dom"/>
</dbReference>
<dbReference type="PANTHER" id="PTHR30486:SF6">
    <property type="entry name" value="TYPE IV PILUS RETRACTATION ATPASE PILT"/>
    <property type="match status" value="1"/>
</dbReference>
<evidence type="ECO:0000313" key="3">
    <source>
        <dbReference type="EMBL" id="AIE86404.1"/>
    </source>
</evidence>
<dbReference type="HOGENOM" id="CLU_582343_0_0_0"/>
<dbReference type="KEGG" id="fgi:OP10G_3036"/>
<feature type="domain" description="Bacterial type II secretion system protein E" evidence="2">
    <location>
        <begin position="118"/>
        <end position="257"/>
    </location>
</feature>
<keyword evidence="4" id="KW-1185">Reference proteome</keyword>
<dbReference type="InterPro" id="IPR027417">
    <property type="entry name" value="P-loop_NTPase"/>
</dbReference>
<accession>A0A068NXN5</accession>
<dbReference type="eggNOG" id="COG5008">
    <property type="taxonomic scope" value="Bacteria"/>
</dbReference>
<proteinExistence type="inferred from homology"/>
<dbReference type="AlphaFoldDB" id="A0A068NXN5"/>
<protein>
    <submittedName>
        <fullName evidence="3">Type II secretion system protein E</fullName>
    </submittedName>
</protein>
<comment type="similarity">
    <text evidence="1">Belongs to the GSP E family.</text>
</comment>
<dbReference type="GO" id="GO:0016887">
    <property type="term" value="F:ATP hydrolysis activity"/>
    <property type="evidence" value="ECO:0007669"/>
    <property type="project" value="InterPro"/>
</dbReference>
<dbReference type="InterPro" id="IPR025662">
    <property type="entry name" value="Sigma_54_int_dom_ATP-bd_1"/>
</dbReference>
<dbReference type="Pfam" id="PF00437">
    <property type="entry name" value="T2SSE"/>
    <property type="match status" value="1"/>
</dbReference>